<dbReference type="InterPro" id="IPR051910">
    <property type="entry name" value="ComF/GntX_DNA_util-trans"/>
</dbReference>
<dbReference type="Proteomes" id="UP000178313">
    <property type="component" value="Unassembled WGS sequence"/>
</dbReference>
<organism evidence="2 3">
    <name type="scientific">Candidatus Woesebacteria bacterium RIFCSPHIGHO2_12_FULL_46_16</name>
    <dbReference type="NCBI Taxonomy" id="1802513"/>
    <lineage>
        <taxon>Bacteria</taxon>
        <taxon>Candidatus Woeseibacteriota</taxon>
    </lineage>
</organism>
<gene>
    <name evidence="2" type="ORF">A3E46_02475</name>
</gene>
<dbReference type="CDD" id="cd06223">
    <property type="entry name" value="PRTases_typeI"/>
    <property type="match status" value="1"/>
</dbReference>
<dbReference type="Gene3D" id="3.40.50.2020">
    <property type="match status" value="1"/>
</dbReference>
<protein>
    <recommendedName>
        <fullName evidence="4">Phosphoribosyltransferase domain-containing protein</fullName>
    </recommendedName>
</protein>
<comment type="similarity">
    <text evidence="1">Belongs to the ComF/GntX family.</text>
</comment>
<evidence type="ECO:0008006" key="4">
    <source>
        <dbReference type="Google" id="ProtNLM"/>
    </source>
</evidence>
<comment type="caution">
    <text evidence="2">The sequence shown here is derived from an EMBL/GenBank/DDBJ whole genome shotgun (WGS) entry which is preliminary data.</text>
</comment>
<dbReference type="PANTHER" id="PTHR47505">
    <property type="entry name" value="DNA UTILIZATION PROTEIN YHGH"/>
    <property type="match status" value="1"/>
</dbReference>
<accession>A0A1F8AVH9</accession>
<dbReference type="InterPro" id="IPR029057">
    <property type="entry name" value="PRTase-like"/>
</dbReference>
<dbReference type="AlphaFoldDB" id="A0A1F8AVH9"/>
<sequence length="167" mass="18720">MGLDGLFSLWFYGGVMRKAIISLKYKFALDIAKEVSKKAVLGLKEVNLPKITILASIPSQRRRENWRGFNQAEEIGRLIARQMGWEFVPGLLAKRVATAPQTQLSRDERGKNVEGVFSLNPAYKKLVPGTKLFLFDDVWTTGSTMKEAAKTLKENGVKIVWGLTICC</sequence>
<evidence type="ECO:0000313" key="3">
    <source>
        <dbReference type="Proteomes" id="UP000178313"/>
    </source>
</evidence>
<proteinExistence type="inferred from homology"/>
<evidence type="ECO:0000256" key="1">
    <source>
        <dbReference type="ARBA" id="ARBA00008007"/>
    </source>
</evidence>
<reference evidence="2 3" key="1">
    <citation type="journal article" date="2016" name="Nat. Commun.">
        <title>Thousands of microbial genomes shed light on interconnected biogeochemical processes in an aquifer system.</title>
        <authorList>
            <person name="Anantharaman K."/>
            <person name="Brown C.T."/>
            <person name="Hug L.A."/>
            <person name="Sharon I."/>
            <person name="Castelle C.J."/>
            <person name="Probst A.J."/>
            <person name="Thomas B.C."/>
            <person name="Singh A."/>
            <person name="Wilkins M.J."/>
            <person name="Karaoz U."/>
            <person name="Brodie E.L."/>
            <person name="Williams K.H."/>
            <person name="Hubbard S.S."/>
            <person name="Banfield J.F."/>
        </authorList>
    </citation>
    <scope>NUCLEOTIDE SEQUENCE [LARGE SCALE GENOMIC DNA]</scope>
</reference>
<evidence type="ECO:0000313" key="2">
    <source>
        <dbReference type="EMBL" id="OGM55764.1"/>
    </source>
</evidence>
<dbReference type="PANTHER" id="PTHR47505:SF1">
    <property type="entry name" value="DNA UTILIZATION PROTEIN YHGH"/>
    <property type="match status" value="1"/>
</dbReference>
<dbReference type="SUPFAM" id="SSF53271">
    <property type="entry name" value="PRTase-like"/>
    <property type="match status" value="1"/>
</dbReference>
<name>A0A1F8AVH9_9BACT</name>
<dbReference type="STRING" id="1802513.A3E46_02475"/>
<dbReference type="EMBL" id="MGGZ01000047">
    <property type="protein sequence ID" value="OGM55764.1"/>
    <property type="molecule type" value="Genomic_DNA"/>
</dbReference>
<dbReference type="InterPro" id="IPR000836">
    <property type="entry name" value="PRTase_dom"/>
</dbReference>